<dbReference type="PANTHER" id="PTHR24031">
    <property type="entry name" value="RNA HELICASE"/>
    <property type="match status" value="1"/>
</dbReference>
<dbReference type="eggNOG" id="KOG0345">
    <property type="taxonomic scope" value="Eukaryota"/>
</dbReference>
<dbReference type="Gene3D" id="3.40.50.300">
    <property type="entry name" value="P-loop containing nucleotide triphosphate hydrolases"/>
    <property type="match status" value="2"/>
</dbReference>
<dbReference type="Pfam" id="PF00271">
    <property type="entry name" value="Helicase_C"/>
    <property type="match status" value="1"/>
</dbReference>
<organism evidence="11 12">
    <name type="scientific">Cryptosporidium muris (strain RN66)</name>
    <dbReference type="NCBI Taxonomy" id="441375"/>
    <lineage>
        <taxon>Eukaryota</taxon>
        <taxon>Sar</taxon>
        <taxon>Alveolata</taxon>
        <taxon>Apicomplexa</taxon>
        <taxon>Conoidasida</taxon>
        <taxon>Coccidia</taxon>
        <taxon>Eucoccidiorida</taxon>
        <taxon>Eimeriorina</taxon>
        <taxon>Cryptosporidiidae</taxon>
        <taxon>Cryptosporidium</taxon>
    </lineage>
</organism>
<dbReference type="GO" id="GO:0016887">
    <property type="term" value="F:ATP hydrolysis activity"/>
    <property type="evidence" value="ECO:0007669"/>
    <property type="project" value="RHEA"/>
</dbReference>
<evidence type="ECO:0000256" key="7">
    <source>
        <dbReference type="RuleBase" id="RU365068"/>
    </source>
</evidence>
<sequence length="776" mass="89433">MEKRNSNNKNKDNTKCIRKPKSFRDLNKPALSIGTLDFIENGLKFKYMAPIQEVSIPEILTNKDVAVEACTGSGKTLCYLIPVVEILLRSSITNLSIQFIVGSIIVAPTRELALQINEILDHFLSFIEKYEGNKLKNMLCIGGKDISATMKYIDTVNNIEVDNKDVYRTNNSQLVYHILVGTPGRLFHMFNILNDGKDWCIKSSLEIFILDEADRLLDLGFEKHINVILRALPKQRRTGLFSATLTSQVCNLIKTGLRNPKFIKVSMGLSDFNGNDDNKKKNEYIQHSRDVNIPSGLGCHYVELSMTEKNEFLLWFINEYLFPNKCLGKNKGTKSIIFFLTCSSVEFYYKYLSSIYHEHDNKEKIAEFNTLGNSTYITNTKIGVLCKLHGQMYQKSRETSYNNFKKSNCGILLATDVAARGIDIPDIEWIIQFDAPQDPSFYIHRIGRTARAGKSGKSIILLQKHEDSFIPYIEKQTCQALTKFNFELNKLDESYKSNIVSLCKCIQINDEILSKDEFLRNYEGLNLYRAQTLMRKLVISDPATYILAKKAFVAFVRAYKEHQLKFIFPFNILSLGNLASSFSLLRIPRVKEILGKSCIKDDFITYSENIHPNDILKGNHYSNEDLEDKKQIKLKDNTKDINSSNNNFKSKTALNIENKVRTRTEKRNAKRRMEMNEWEDLQYEEKLTKKLRQGKITLENYNKQLKSYRKSNMNNEDSYTDDDLGYSSNSCNELSDEEIIYSNNGKSNLNIKVYPNVLTKKIPKWVYSKSKSKKKR</sequence>
<keyword evidence="3 6" id="KW-0347">Helicase</keyword>
<dbReference type="InterPro" id="IPR025313">
    <property type="entry name" value="SPB4-like_CTE"/>
</dbReference>
<reference evidence="11" key="1">
    <citation type="submission" date="2008-06" db="EMBL/GenBank/DDBJ databases">
        <authorList>
            <person name="Lorenzi H."/>
            <person name="Inman J."/>
            <person name="Miller J."/>
            <person name="Schobel S."/>
            <person name="Amedeo P."/>
            <person name="Caler E.V."/>
            <person name="da Silva J."/>
        </authorList>
    </citation>
    <scope>NUCLEOTIDE SEQUENCE [LARGE SCALE GENOMIC DNA]</scope>
    <source>
        <strain evidence="11">RN66</strain>
    </source>
</reference>
<dbReference type="CDD" id="cd17960">
    <property type="entry name" value="DEADc_DDX55"/>
    <property type="match status" value="1"/>
</dbReference>
<dbReference type="PROSITE" id="PS00039">
    <property type="entry name" value="DEAD_ATP_HELICASE"/>
    <property type="match status" value="1"/>
</dbReference>
<dbReference type="SUPFAM" id="SSF52540">
    <property type="entry name" value="P-loop containing nucleoside triphosphate hydrolases"/>
    <property type="match status" value="1"/>
</dbReference>
<evidence type="ECO:0000256" key="5">
    <source>
        <dbReference type="ARBA" id="ARBA00022884"/>
    </source>
</evidence>
<dbReference type="OrthoDB" id="7396459at2759"/>
<dbReference type="EC" id="3.6.4.13" evidence="7"/>
<dbReference type="GO" id="GO:0003723">
    <property type="term" value="F:RNA binding"/>
    <property type="evidence" value="ECO:0007669"/>
    <property type="project" value="UniProtKB-UniRule"/>
</dbReference>
<dbReference type="SMART" id="SM00487">
    <property type="entry name" value="DEXDc"/>
    <property type="match status" value="1"/>
</dbReference>
<keyword evidence="8" id="KW-0175">Coiled coil</keyword>
<dbReference type="InterPro" id="IPR014001">
    <property type="entry name" value="Helicase_ATP-bd"/>
</dbReference>
<proteinExistence type="inferred from homology"/>
<dbReference type="GeneID" id="6994578"/>
<evidence type="ECO:0000259" key="9">
    <source>
        <dbReference type="PROSITE" id="PS51192"/>
    </source>
</evidence>
<name>B6AAL0_CRYMR</name>
<dbReference type="STRING" id="441375.B6AAL0"/>
<dbReference type="EMBL" id="DS989726">
    <property type="protein sequence ID" value="EEA05251.1"/>
    <property type="molecule type" value="Genomic_DNA"/>
</dbReference>
<protein>
    <recommendedName>
        <fullName evidence="7">ATP-dependent RNA helicase</fullName>
        <ecNumber evidence="7">3.6.4.13</ecNumber>
    </recommendedName>
</protein>
<evidence type="ECO:0000256" key="8">
    <source>
        <dbReference type="SAM" id="Coils"/>
    </source>
</evidence>
<comment type="similarity">
    <text evidence="6">Belongs to the DEAD box helicase family.</text>
</comment>
<evidence type="ECO:0000256" key="3">
    <source>
        <dbReference type="ARBA" id="ARBA00022806"/>
    </source>
</evidence>
<dbReference type="Proteomes" id="UP000001460">
    <property type="component" value="Unassembled WGS sequence"/>
</dbReference>
<evidence type="ECO:0000313" key="11">
    <source>
        <dbReference type="EMBL" id="EEA05251.1"/>
    </source>
</evidence>
<comment type="domain">
    <text evidence="7">The Q motif is unique to and characteristic of the DEAD box family of RNA helicases and controls ATP binding and hydrolysis.</text>
</comment>
<dbReference type="InterPro" id="IPR000629">
    <property type="entry name" value="RNA-helicase_DEAD-box_CS"/>
</dbReference>
<feature type="domain" description="Helicase ATP-binding" evidence="9">
    <location>
        <begin position="56"/>
        <end position="263"/>
    </location>
</feature>
<dbReference type="VEuPathDB" id="CryptoDB:CMU_043250"/>
<feature type="domain" description="Helicase C-terminal" evidence="10">
    <location>
        <begin position="308"/>
        <end position="492"/>
    </location>
</feature>
<comment type="function">
    <text evidence="7">RNA helicase.</text>
</comment>
<dbReference type="PROSITE" id="PS51192">
    <property type="entry name" value="HELICASE_ATP_BIND_1"/>
    <property type="match status" value="1"/>
</dbReference>
<evidence type="ECO:0000256" key="6">
    <source>
        <dbReference type="RuleBase" id="RU000492"/>
    </source>
</evidence>
<evidence type="ECO:0000256" key="4">
    <source>
        <dbReference type="ARBA" id="ARBA00022840"/>
    </source>
</evidence>
<dbReference type="Pfam" id="PF13959">
    <property type="entry name" value="CTE_SPB4"/>
    <property type="match status" value="1"/>
</dbReference>
<dbReference type="RefSeq" id="XP_002139600.1">
    <property type="nucleotide sequence ID" value="XM_002139564.1"/>
</dbReference>
<dbReference type="CDD" id="cd18787">
    <property type="entry name" value="SF2_C_DEAD"/>
    <property type="match status" value="1"/>
</dbReference>
<dbReference type="InterPro" id="IPR027417">
    <property type="entry name" value="P-loop_NTPase"/>
</dbReference>
<evidence type="ECO:0000259" key="10">
    <source>
        <dbReference type="PROSITE" id="PS51194"/>
    </source>
</evidence>
<keyword evidence="1 6" id="KW-0547">Nucleotide-binding</keyword>
<dbReference type="SMART" id="SM01178">
    <property type="entry name" value="DUF4217"/>
    <property type="match status" value="1"/>
</dbReference>
<dbReference type="OMA" id="AYKEHEC"/>
<feature type="coiled-coil region" evidence="8">
    <location>
        <begin position="684"/>
        <end position="718"/>
    </location>
</feature>
<comment type="catalytic activity">
    <reaction evidence="7">
        <text>ATP + H2O = ADP + phosphate + H(+)</text>
        <dbReference type="Rhea" id="RHEA:13065"/>
        <dbReference type="ChEBI" id="CHEBI:15377"/>
        <dbReference type="ChEBI" id="CHEBI:15378"/>
        <dbReference type="ChEBI" id="CHEBI:30616"/>
        <dbReference type="ChEBI" id="CHEBI:43474"/>
        <dbReference type="ChEBI" id="CHEBI:456216"/>
        <dbReference type="EC" id="3.6.4.13"/>
    </reaction>
</comment>
<dbReference type="InterPro" id="IPR011545">
    <property type="entry name" value="DEAD/DEAH_box_helicase_dom"/>
</dbReference>
<dbReference type="InterPro" id="IPR001650">
    <property type="entry name" value="Helicase_C-like"/>
</dbReference>
<evidence type="ECO:0000256" key="1">
    <source>
        <dbReference type="ARBA" id="ARBA00022741"/>
    </source>
</evidence>
<evidence type="ECO:0000256" key="2">
    <source>
        <dbReference type="ARBA" id="ARBA00022801"/>
    </source>
</evidence>
<evidence type="ECO:0000313" key="12">
    <source>
        <dbReference type="Proteomes" id="UP000001460"/>
    </source>
</evidence>
<accession>B6AAL0</accession>
<dbReference type="AlphaFoldDB" id="B6AAL0"/>
<dbReference type="GO" id="GO:0005524">
    <property type="term" value="F:ATP binding"/>
    <property type="evidence" value="ECO:0007669"/>
    <property type="project" value="UniProtKB-UniRule"/>
</dbReference>
<gene>
    <name evidence="11" type="ORF">CMU_043250</name>
</gene>
<keyword evidence="2 6" id="KW-0378">Hydrolase</keyword>
<dbReference type="SMART" id="SM00490">
    <property type="entry name" value="HELICc"/>
    <property type="match status" value="1"/>
</dbReference>
<keyword evidence="12" id="KW-1185">Reference proteome</keyword>
<keyword evidence="5 7" id="KW-0694">RNA-binding</keyword>
<keyword evidence="4 6" id="KW-0067">ATP-binding</keyword>
<dbReference type="PROSITE" id="PS51194">
    <property type="entry name" value="HELICASE_CTER"/>
    <property type="match status" value="1"/>
</dbReference>
<dbReference type="GO" id="GO:0003724">
    <property type="term" value="F:RNA helicase activity"/>
    <property type="evidence" value="ECO:0007669"/>
    <property type="project" value="UniProtKB-EC"/>
</dbReference>
<dbReference type="Pfam" id="PF00270">
    <property type="entry name" value="DEAD"/>
    <property type="match status" value="1"/>
</dbReference>